<organism evidence="1 2">
    <name type="scientific">Paractinoplanes pyxinae</name>
    <dbReference type="NCBI Taxonomy" id="2997416"/>
    <lineage>
        <taxon>Bacteria</taxon>
        <taxon>Bacillati</taxon>
        <taxon>Actinomycetota</taxon>
        <taxon>Actinomycetes</taxon>
        <taxon>Micromonosporales</taxon>
        <taxon>Micromonosporaceae</taxon>
        <taxon>Paractinoplanes</taxon>
    </lineage>
</organism>
<name>A0ABT4ATT7_9ACTN</name>
<keyword evidence="2" id="KW-1185">Reference proteome</keyword>
<accession>A0ABT4ATT7</accession>
<protein>
    <submittedName>
        <fullName evidence="1">Uncharacterized protein</fullName>
    </submittedName>
</protein>
<comment type="caution">
    <text evidence="1">The sequence shown here is derived from an EMBL/GenBank/DDBJ whole genome shotgun (WGS) entry which is preliminary data.</text>
</comment>
<dbReference type="Pfam" id="PF21997">
    <property type="entry name" value="DUF6928"/>
    <property type="match status" value="1"/>
</dbReference>
<dbReference type="Proteomes" id="UP001151002">
    <property type="component" value="Unassembled WGS sequence"/>
</dbReference>
<sequence>MGAKTALLAFADGDIRSALRAATASNQAEAERLVRRVLPGYDVTPAGESSLFETYPPDDIAHVTVLPGVAIVCDQRLIRDRPSELPDHLLEAGAGRRIVMHGMHSVVDWLCFAVWEDGELVRSLSLSPDSGIMENIGEPYEFERPFWDGEHPVEPLFGPGPYPLPFHPLQLGEVALSNLFGFVIEGNPAPTDIDADSIPMHVFRVGDPSGEEQQTREAAREQLMRDMGPVRTYRMGPDGTLQEVSWD</sequence>
<dbReference type="EMBL" id="JAPNTZ010000002">
    <property type="protein sequence ID" value="MCY1137663.1"/>
    <property type="molecule type" value="Genomic_DNA"/>
</dbReference>
<evidence type="ECO:0000313" key="2">
    <source>
        <dbReference type="Proteomes" id="UP001151002"/>
    </source>
</evidence>
<dbReference type="RefSeq" id="WP_267561611.1">
    <property type="nucleotide sequence ID" value="NZ_JAPNTZ010000002.1"/>
</dbReference>
<proteinExistence type="predicted"/>
<gene>
    <name evidence="1" type="ORF">OWR29_06600</name>
</gene>
<dbReference type="InterPro" id="IPR053847">
    <property type="entry name" value="DUF6928"/>
</dbReference>
<reference evidence="1" key="1">
    <citation type="submission" date="2022-11" db="EMBL/GenBank/DDBJ databases">
        <authorList>
            <person name="Somphong A."/>
            <person name="Phongsopitanun W."/>
        </authorList>
    </citation>
    <scope>NUCLEOTIDE SEQUENCE</scope>
    <source>
        <strain evidence="1">Pm04-4</strain>
    </source>
</reference>
<evidence type="ECO:0000313" key="1">
    <source>
        <dbReference type="EMBL" id="MCY1137663.1"/>
    </source>
</evidence>